<evidence type="ECO:0000313" key="1">
    <source>
        <dbReference type="EMBL" id="MBB4268150.1"/>
    </source>
</evidence>
<evidence type="ECO:0000313" key="2">
    <source>
        <dbReference type="Proteomes" id="UP000554286"/>
    </source>
</evidence>
<reference evidence="1 2" key="1">
    <citation type="submission" date="2020-08" db="EMBL/GenBank/DDBJ databases">
        <title>Genome sequencing of Purple Non-Sulfur Bacteria from various extreme environments.</title>
        <authorList>
            <person name="Mayer M."/>
        </authorList>
    </citation>
    <scope>NUCLEOTIDE SEQUENCE [LARGE SCALE GENOMIC DNA]</scope>
    <source>
        <strain evidence="1 2">JA131</strain>
    </source>
</reference>
<dbReference type="RefSeq" id="WP_184048822.1">
    <property type="nucleotide sequence ID" value="NZ_JACIGK010000054.1"/>
</dbReference>
<dbReference type="EMBL" id="JACIGK010000054">
    <property type="protein sequence ID" value="MBB4268150.1"/>
    <property type="molecule type" value="Genomic_DNA"/>
</dbReference>
<sequence length="262" mass="26905">MSTETRIRVEALDGDGQSVTLRLSDRGYAAQGSQGAGEGPVDWIDGLETLPVLTRSMGLDLDPARSADTGVSAVTLANRGGQWDHLRDWAWGRAITVLEGPADAPTAQFTPVLTGIVERADVGWSGVDLILRDRLADLRDRPITEATLAGTSTGGGLGAEGGPSLAGRPVPTGWGVVEALSPVEVNPHDTLYRLGPYHALDAAADGGAPLTIGDSYPDLDSLVAATLAPGEVAGCPALGVIRPAAPPDGAFTVSARFHADSS</sequence>
<dbReference type="Proteomes" id="UP000554286">
    <property type="component" value="Unassembled WGS sequence"/>
</dbReference>
<accession>A0A7W6RGH3</accession>
<organism evidence="1 2">
    <name type="scientific">Roseospira visakhapatnamensis</name>
    <dbReference type="NCBI Taxonomy" id="390880"/>
    <lineage>
        <taxon>Bacteria</taxon>
        <taxon>Pseudomonadati</taxon>
        <taxon>Pseudomonadota</taxon>
        <taxon>Alphaproteobacteria</taxon>
        <taxon>Rhodospirillales</taxon>
        <taxon>Rhodospirillaceae</taxon>
        <taxon>Roseospira</taxon>
    </lineage>
</organism>
<name>A0A7W6RGH3_9PROT</name>
<feature type="non-terminal residue" evidence="1">
    <location>
        <position position="262"/>
    </location>
</feature>
<gene>
    <name evidence="1" type="ORF">GGD89_003806</name>
</gene>
<comment type="caution">
    <text evidence="1">The sequence shown here is derived from an EMBL/GenBank/DDBJ whole genome shotgun (WGS) entry which is preliminary data.</text>
</comment>
<keyword evidence="2" id="KW-1185">Reference proteome</keyword>
<proteinExistence type="predicted"/>
<protein>
    <submittedName>
        <fullName evidence="1">Uncharacterized protein</fullName>
    </submittedName>
</protein>
<dbReference type="AlphaFoldDB" id="A0A7W6RGH3"/>